<name>A0A225VYU9_9STRA</name>
<protein>
    <submittedName>
        <fullName evidence="1">Uncharacterized protein</fullName>
    </submittedName>
</protein>
<organism evidence="1 2">
    <name type="scientific">Phytophthora megakarya</name>
    <dbReference type="NCBI Taxonomy" id="4795"/>
    <lineage>
        <taxon>Eukaryota</taxon>
        <taxon>Sar</taxon>
        <taxon>Stramenopiles</taxon>
        <taxon>Oomycota</taxon>
        <taxon>Peronosporomycetes</taxon>
        <taxon>Peronosporales</taxon>
        <taxon>Peronosporaceae</taxon>
        <taxon>Phytophthora</taxon>
    </lineage>
</organism>
<keyword evidence="2" id="KW-1185">Reference proteome</keyword>
<reference evidence="2" key="1">
    <citation type="submission" date="2017-03" db="EMBL/GenBank/DDBJ databases">
        <title>Phytopthora megakarya and P. palmivora, two closely related causual agents of cacao black pod achieved similar genome size and gene model numbers by different mechanisms.</title>
        <authorList>
            <person name="Ali S."/>
            <person name="Shao J."/>
            <person name="Larry D.J."/>
            <person name="Kronmiller B."/>
            <person name="Shen D."/>
            <person name="Strem M.D."/>
            <person name="Melnick R.L."/>
            <person name="Guiltinan M.J."/>
            <person name="Tyler B.M."/>
            <person name="Meinhardt L.W."/>
            <person name="Bailey B.A."/>
        </authorList>
    </citation>
    <scope>NUCLEOTIDE SEQUENCE [LARGE SCALE GENOMIC DNA]</scope>
    <source>
        <strain evidence="2">zdho120</strain>
    </source>
</reference>
<evidence type="ECO:0000313" key="1">
    <source>
        <dbReference type="EMBL" id="OWZ10616.1"/>
    </source>
</evidence>
<evidence type="ECO:0000313" key="2">
    <source>
        <dbReference type="Proteomes" id="UP000198211"/>
    </source>
</evidence>
<dbReference type="Proteomes" id="UP000198211">
    <property type="component" value="Unassembled WGS sequence"/>
</dbReference>
<dbReference type="AlphaFoldDB" id="A0A225VYU9"/>
<dbReference type="OrthoDB" id="142960at2759"/>
<gene>
    <name evidence="1" type="ORF">PHMEG_00016503</name>
</gene>
<sequence length="64" mass="7282">MLKPGFLAIEVTSHGTYVDQNNVRQESKRSASNCLQVAVYSTDIVYSFRLFFPSEEEANNMYNA</sequence>
<accession>A0A225VYU9</accession>
<proteinExistence type="predicted"/>
<comment type="caution">
    <text evidence="1">The sequence shown here is derived from an EMBL/GenBank/DDBJ whole genome shotgun (WGS) entry which is preliminary data.</text>
</comment>
<dbReference type="EMBL" id="NBNE01002390">
    <property type="protein sequence ID" value="OWZ10616.1"/>
    <property type="molecule type" value="Genomic_DNA"/>
</dbReference>